<evidence type="ECO:0000256" key="2">
    <source>
        <dbReference type="SAM" id="Phobius"/>
    </source>
</evidence>
<evidence type="ECO:0000259" key="3">
    <source>
        <dbReference type="Pfam" id="PF02601"/>
    </source>
</evidence>
<accession>A0AAE6MJ85</accession>
<protein>
    <recommendedName>
        <fullName evidence="3">Exonuclease VII large subunit C-terminal domain-containing protein</fullName>
    </recommendedName>
</protein>
<feature type="transmembrane region" description="Helical" evidence="2">
    <location>
        <begin position="388"/>
        <end position="407"/>
    </location>
</feature>
<dbReference type="GO" id="GO:0008855">
    <property type="term" value="F:exodeoxyribonuclease VII activity"/>
    <property type="evidence" value="ECO:0007669"/>
    <property type="project" value="InterPro"/>
</dbReference>
<sequence>MMLLCDLYPLGYVDIGVTLKILNDILVFLQFMESQEPIIYSPAAVLNIFNNSISLKQTQRIIQLRGIFVLGKGAFYNGSYYDSLRDESTDAQITLVVPALIRNELQQNKTVTINGYITRRVVNNASRIEIQLTVTELVGQTQNKYSDEELERIEIQQGKAAAGFRDVQGWIKEQILLEHPFKIGVIIGKSAIIDNDIKHQLRESIAFYQLDFHRINLSSEAEIQSTLKQLDDTGTDIIVVSRGGGENLEIFNKLNIAERAIALKGLFVTAIGHKDDVTLLQKVADKAFITPSEFGQFLNDTYNHTVEEAQHSRAQLVESVTKQISARYQKEIENLKQQVTNLDELKKQSTADMQKVYEEKISGLNQLQQEKQTLYERRIAELEKKSNVNWIAVIIAIVAGLVIVYLLQHH</sequence>
<dbReference type="Proteomes" id="UP000250557">
    <property type="component" value="Chromosome"/>
</dbReference>
<dbReference type="PANTHER" id="PTHR30008">
    <property type="entry name" value="EXODEOXYRIBONUCLEASE 7 LARGE SUBUNIT"/>
    <property type="match status" value="1"/>
</dbReference>
<proteinExistence type="predicted"/>
<name>A0AAE6MJ85_9SPHI</name>
<dbReference type="GO" id="GO:0009318">
    <property type="term" value="C:exodeoxyribonuclease VII complex"/>
    <property type="evidence" value="ECO:0007669"/>
    <property type="project" value="InterPro"/>
</dbReference>
<evidence type="ECO:0000313" key="5">
    <source>
        <dbReference type="Proteomes" id="UP000250557"/>
    </source>
</evidence>
<organism evidence="4 5">
    <name type="scientific">Mucilaginibacter rubeus</name>
    <dbReference type="NCBI Taxonomy" id="2027860"/>
    <lineage>
        <taxon>Bacteria</taxon>
        <taxon>Pseudomonadati</taxon>
        <taxon>Bacteroidota</taxon>
        <taxon>Sphingobacteriia</taxon>
        <taxon>Sphingobacteriales</taxon>
        <taxon>Sphingobacteriaceae</taxon>
        <taxon>Mucilaginibacter</taxon>
    </lineage>
</organism>
<keyword evidence="2" id="KW-0472">Membrane</keyword>
<dbReference type="AlphaFoldDB" id="A0AAE6MJ85"/>
<keyword evidence="2" id="KW-0812">Transmembrane</keyword>
<dbReference type="EMBL" id="CP043451">
    <property type="protein sequence ID" value="QEM05014.1"/>
    <property type="molecule type" value="Genomic_DNA"/>
</dbReference>
<reference evidence="4 5" key="1">
    <citation type="submission" date="2019-08" db="EMBL/GenBank/DDBJ databases">
        <title>Comparative genome analysis confer to the adaptation heavy metal polluted environment.</title>
        <authorList>
            <person name="Li Y."/>
        </authorList>
    </citation>
    <scope>NUCLEOTIDE SEQUENCE [LARGE SCALE GENOMIC DNA]</scope>
    <source>
        <strain evidence="4 5">P2</strain>
    </source>
</reference>
<keyword evidence="2" id="KW-1133">Transmembrane helix</keyword>
<feature type="coiled-coil region" evidence="1">
    <location>
        <begin position="325"/>
        <end position="385"/>
    </location>
</feature>
<evidence type="ECO:0000256" key="1">
    <source>
        <dbReference type="SAM" id="Coils"/>
    </source>
</evidence>
<evidence type="ECO:0000313" key="4">
    <source>
        <dbReference type="EMBL" id="QEM05014.1"/>
    </source>
</evidence>
<dbReference type="PANTHER" id="PTHR30008:SF0">
    <property type="entry name" value="EXODEOXYRIBONUCLEASE 7 LARGE SUBUNIT"/>
    <property type="match status" value="1"/>
</dbReference>
<gene>
    <name evidence="4" type="ORF">DIU31_016370</name>
</gene>
<dbReference type="GO" id="GO:0006308">
    <property type="term" value="P:DNA catabolic process"/>
    <property type="evidence" value="ECO:0007669"/>
    <property type="project" value="InterPro"/>
</dbReference>
<keyword evidence="1" id="KW-0175">Coiled coil</keyword>
<feature type="domain" description="Exonuclease VII large subunit C-terminal" evidence="3">
    <location>
        <begin position="175"/>
        <end position="383"/>
    </location>
</feature>
<dbReference type="Pfam" id="PF02601">
    <property type="entry name" value="Exonuc_VII_L"/>
    <property type="match status" value="1"/>
</dbReference>
<dbReference type="InterPro" id="IPR020579">
    <property type="entry name" value="Exonuc_VII_lsu_C"/>
</dbReference>
<dbReference type="InterPro" id="IPR003753">
    <property type="entry name" value="Exonuc_VII_L"/>
</dbReference>